<accession>A0A5B7JL79</accession>
<organism evidence="1 2">
    <name type="scientific">Portunus trituberculatus</name>
    <name type="common">Swimming crab</name>
    <name type="synonym">Neptunus trituberculatus</name>
    <dbReference type="NCBI Taxonomy" id="210409"/>
    <lineage>
        <taxon>Eukaryota</taxon>
        <taxon>Metazoa</taxon>
        <taxon>Ecdysozoa</taxon>
        <taxon>Arthropoda</taxon>
        <taxon>Crustacea</taxon>
        <taxon>Multicrustacea</taxon>
        <taxon>Malacostraca</taxon>
        <taxon>Eumalacostraca</taxon>
        <taxon>Eucarida</taxon>
        <taxon>Decapoda</taxon>
        <taxon>Pleocyemata</taxon>
        <taxon>Brachyura</taxon>
        <taxon>Eubrachyura</taxon>
        <taxon>Portunoidea</taxon>
        <taxon>Portunidae</taxon>
        <taxon>Portuninae</taxon>
        <taxon>Portunus</taxon>
    </lineage>
</organism>
<dbReference type="Proteomes" id="UP000324222">
    <property type="component" value="Unassembled WGS sequence"/>
</dbReference>
<keyword evidence="2" id="KW-1185">Reference proteome</keyword>
<reference evidence="1 2" key="1">
    <citation type="submission" date="2019-05" db="EMBL/GenBank/DDBJ databases">
        <title>Another draft genome of Portunus trituberculatus and its Hox gene families provides insights of decapod evolution.</title>
        <authorList>
            <person name="Jeong J.-H."/>
            <person name="Song I."/>
            <person name="Kim S."/>
            <person name="Choi T."/>
            <person name="Kim D."/>
            <person name="Ryu S."/>
            <person name="Kim W."/>
        </authorList>
    </citation>
    <scope>NUCLEOTIDE SEQUENCE [LARGE SCALE GENOMIC DNA]</scope>
    <source>
        <tissue evidence="1">Muscle</tissue>
    </source>
</reference>
<sequence>MVRADGRCGLSILTEILGPARDELIFCGQVCFFLPVFNSSGMAALPVLALPQPTTHSVFS</sequence>
<gene>
    <name evidence="1" type="ORF">E2C01_094194</name>
</gene>
<dbReference type="EMBL" id="VSRR010115685">
    <property type="protein sequence ID" value="MPC98811.1"/>
    <property type="molecule type" value="Genomic_DNA"/>
</dbReference>
<protein>
    <submittedName>
        <fullName evidence="1">Uncharacterized protein</fullName>
    </submittedName>
</protein>
<dbReference type="AlphaFoldDB" id="A0A5B7JL79"/>
<proteinExistence type="predicted"/>
<evidence type="ECO:0000313" key="2">
    <source>
        <dbReference type="Proteomes" id="UP000324222"/>
    </source>
</evidence>
<comment type="caution">
    <text evidence="1">The sequence shown here is derived from an EMBL/GenBank/DDBJ whole genome shotgun (WGS) entry which is preliminary data.</text>
</comment>
<name>A0A5B7JL79_PORTR</name>
<evidence type="ECO:0000313" key="1">
    <source>
        <dbReference type="EMBL" id="MPC98811.1"/>
    </source>
</evidence>